<dbReference type="RefSeq" id="WP_132012107.1">
    <property type="nucleotide sequence ID" value="NZ_AP023326.1"/>
</dbReference>
<dbReference type="Proteomes" id="UP000515220">
    <property type="component" value="Chromosome"/>
</dbReference>
<accession>A0A6S6PJY5</accession>
<organism evidence="1 2">
    <name type="scientific">Acetobacter aceti</name>
    <dbReference type="NCBI Taxonomy" id="435"/>
    <lineage>
        <taxon>Bacteria</taxon>
        <taxon>Pseudomonadati</taxon>
        <taxon>Pseudomonadota</taxon>
        <taxon>Alphaproteobacteria</taxon>
        <taxon>Acetobacterales</taxon>
        <taxon>Acetobacteraceae</taxon>
        <taxon>Acetobacter</taxon>
        <taxon>Acetobacter subgen. Acetobacter</taxon>
    </lineage>
</organism>
<sequence length="118" mass="13010">MSDISHTFGYDLDISDTGDLAIVSGSNIGKQRITRRLCTNPGDYIFWTDYGAGLPQRIGNTDTLSDLTSVILEQMKMEASISQSPTPSIKMYTLTDGTKKISIQYSDSNTDETTLMEI</sequence>
<name>A0A6S6PJY5_ACEAC</name>
<dbReference type="AlphaFoldDB" id="A0A6S6PJY5"/>
<proteinExistence type="predicted"/>
<gene>
    <name evidence="1" type="ORF">AAJCM20276_27720</name>
</gene>
<protein>
    <recommendedName>
        <fullName evidence="3">Phage tail protein</fullName>
    </recommendedName>
</protein>
<evidence type="ECO:0008006" key="3">
    <source>
        <dbReference type="Google" id="ProtNLM"/>
    </source>
</evidence>
<dbReference type="EMBL" id="AP023326">
    <property type="protein sequence ID" value="BCI68148.1"/>
    <property type="molecule type" value="Genomic_DNA"/>
</dbReference>
<reference evidence="1 2" key="1">
    <citation type="submission" date="2020-07" db="EMBL/GenBank/DDBJ databases">
        <title>Complete Genome Sequence of an acetic acid bacterium, Acetobacter aceti JCM20276.</title>
        <authorList>
            <person name="Hirose Y."/>
            <person name="Mihara H."/>
        </authorList>
    </citation>
    <scope>NUCLEOTIDE SEQUENCE [LARGE SCALE GENOMIC DNA]</scope>
    <source>
        <strain evidence="1 2">JCM20276</strain>
    </source>
</reference>
<evidence type="ECO:0000313" key="2">
    <source>
        <dbReference type="Proteomes" id="UP000515220"/>
    </source>
</evidence>
<evidence type="ECO:0000313" key="1">
    <source>
        <dbReference type="EMBL" id="BCI68148.1"/>
    </source>
</evidence>